<evidence type="ECO:0000313" key="2">
    <source>
        <dbReference type="EMBL" id="GAA5010751.1"/>
    </source>
</evidence>
<name>A0ABP9IUW3_9ACTN</name>
<keyword evidence="3" id="KW-1185">Reference proteome</keyword>
<organism evidence="2 3">
    <name type="scientific">Streptomyces siamensis</name>
    <dbReference type="NCBI Taxonomy" id="1274986"/>
    <lineage>
        <taxon>Bacteria</taxon>
        <taxon>Bacillati</taxon>
        <taxon>Actinomycetota</taxon>
        <taxon>Actinomycetes</taxon>
        <taxon>Kitasatosporales</taxon>
        <taxon>Streptomycetaceae</taxon>
        <taxon>Streptomyces</taxon>
    </lineage>
</organism>
<sequence length="83" mass="9037">MVAGRLIRRPDNPQIMTADRGNGPGRHSGRAPRRTPAVAPDALGDTNCRRSIRAGMTRPTPGRRSARAAVTRLRPDAQSSRLR</sequence>
<proteinExistence type="predicted"/>
<dbReference type="EMBL" id="BAABKB010000008">
    <property type="protein sequence ID" value="GAA5010751.1"/>
    <property type="molecule type" value="Genomic_DNA"/>
</dbReference>
<reference evidence="3" key="1">
    <citation type="journal article" date="2019" name="Int. J. Syst. Evol. Microbiol.">
        <title>The Global Catalogue of Microorganisms (GCM) 10K type strain sequencing project: providing services to taxonomists for standard genome sequencing and annotation.</title>
        <authorList>
            <consortium name="The Broad Institute Genomics Platform"/>
            <consortium name="The Broad Institute Genome Sequencing Center for Infectious Disease"/>
            <person name="Wu L."/>
            <person name="Ma J."/>
        </authorList>
    </citation>
    <scope>NUCLEOTIDE SEQUENCE [LARGE SCALE GENOMIC DNA]</scope>
    <source>
        <strain evidence="3">JCM 18409</strain>
    </source>
</reference>
<feature type="region of interest" description="Disordered" evidence="1">
    <location>
        <begin position="1"/>
        <end position="83"/>
    </location>
</feature>
<evidence type="ECO:0000256" key="1">
    <source>
        <dbReference type="SAM" id="MobiDB-lite"/>
    </source>
</evidence>
<protein>
    <submittedName>
        <fullName evidence="2">Uncharacterized protein</fullName>
    </submittedName>
</protein>
<comment type="caution">
    <text evidence="2">The sequence shown here is derived from an EMBL/GenBank/DDBJ whole genome shotgun (WGS) entry which is preliminary data.</text>
</comment>
<gene>
    <name evidence="2" type="ORF">GCM10023335_31340</name>
</gene>
<dbReference type="Proteomes" id="UP001501759">
    <property type="component" value="Unassembled WGS sequence"/>
</dbReference>
<accession>A0ABP9IUW3</accession>
<evidence type="ECO:0000313" key="3">
    <source>
        <dbReference type="Proteomes" id="UP001501759"/>
    </source>
</evidence>